<dbReference type="Proteomes" id="UP001056201">
    <property type="component" value="Chromosome 1"/>
</dbReference>
<dbReference type="PANTHER" id="PTHR43531">
    <property type="entry name" value="PROTEIN ICFG"/>
    <property type="match status" value="1"/>
</dbReference>
<evidence type="ECO:0000256" key="1">
    <source>
        <dbReference type="ARBA" id="ARBA00022481"/>
    </source>
</evidence>
<keyword evidence="1" id="KW-0488">Methylation</keyword>
<sequence>MNTLNMSIRARLLLSFGLLALGLLAVSVLALHALGLSNHAFRHFLAGANLRAQTAARIHEAVDARAVAARNLVLLTDAQDRATEKAAVLAAHADVTAQLARLQSLTAEADDATPQLRALTEDIARVEQRYGPVALAIVDLALADRRDDAISRMNAECRPLLAELLKATNAYAGAAAEQVRQLTAEADAQHARWRTLLAVACALAFIAAATAGWLIARSLSRALGAEPADLCRAAQQVAAGNLLPIASADTAPTGSALASLHAMQASLARIVAQVRDSSHAIATGTAHIATGNADLSQRTEEQACSLQQTAASMEQLTATVQLNAETARQATQLATQASAVAREGGEVVGRVVHTMGEISAASQRITDIIGVIDGLSFQTNLLALNAAVEAARAGEQGRGFAVVASEVRTLAQRSAEAAREIKALIADSAGKVEAGSREVGHAGRTMDEIVAQVGQVSRLIGEIQAATQAQSQGIGQVGVAVSQLDEVTQRNAALVDRSATAADGVSRQAERLVQAVGVFQLAA</sequence>
<feature type="domain" description="Methyl-accepting transducer" evidence="4">
    <location>
        <begin position="277"/>
        <end position="506"/>
    </location>
</feature>
<dbReference type="Pfam" id="PF12729">
    <property type="entry name" value="4HB_MCP_1"/>
    <property type="match status" value="1"/>
</dbReference>
<evidence type="ECO:0000259" key="4">
    <source>
        <dbReference type="PROSITE" id="PS50111"/>
    </source>
</evidence>
<dbReference type="InterPro" id="IPR004091">
    <property type="entry name" value="Chemotax_Me-accpt_rcpt_Me-site"/>
</dbReference>
<dbReference type="EMBL" id="CP097635">
    <property type="protein sequence ID" value="URI06401.1"/>
    <property type="molecule type" value="Genomic_DNA"/>
</dbReference>
<dbReference type="SMART" id="SM00283">
    <property type="entry name" value="MA"/>
    <property type="match status" value="1"/>
</dbReference>
<evidence type="ECO:0000313" key="6">
    <source>
        <dbReference type="Proteomes" id="UP001056201"/>
    </source>
</evidence>
<dbReference type="PROSITE" id="PS50111">
    <property type="entry name" value="CHEMOTAXIS_TRANSDUC_2"/>
    <property type="match status" value="1"/>
</dbReference>
<name>A0ABY4S3N8_AQUTE</name>
<dbReference type="SUPFAM" id="SSF58104">
    <property type="entry name" value="Methyl-accepting chemotaxis protein (MCP) signaling domain"/>
    <property type="match status" value="1"/>
</dbReference>
<comment type="similarity">
    <text evidence="2">Belongs to the methyl-accepting chemotaxis (MCP) protein family.</text>
</comment>
<dbReference type="InterPro" id="IPR004089">
    <property type="entry name" value="MCPsignal_dom"/>
</dbReference>
<reference evidence="5" key="1">
    <citation type="submission" date="2022-05" db="EMBL/GenBank/DDBJ databases">
        <title>An RpoN-dependent PEP-CTERM gene is involved in floc formation of an Aquincola tertiaricarbonis strain.</title>
        <authorList>
            <person name="Qiu D."/>
            <person name="Xia M."/>
        </authorList>
    </citation>
    <scope>NUCLEOTIDE SEQUENCE</scope>
    <source>
        <strain evidence="5">RN12</strain>
    </source>
</reference>
<evidence type="ECO:0000256" key="2">
    <source>
        <dbReference type="ARBA" id="ARBA00029447"/>
    </source>
</evidence>
<keyword evidence="6" id="KW-1185">Reference proteome</keyword>
<evidence type="ECO:0000256" key="3">
    <source>
        <dbReference type="PROSITE-ProRule" id="PRU00284"/>
    </source>
</evidence>
<dbReference type="PRINTS" id="PR00260">
    <property type="entry name" value="CHEMTRNSDUCR"/>
</dbReference>
<keyword evidence="3" id="KW-0807">Transducer</keyword>
<evidence type="ECO:0000313" key="5">
    <source>
        <dbReference type="EMBL" id="URI06401.1"/>
    </source>
</evidence>
<protein>
    <submittedName>
        <fullName evidence="5">Methyl-accepting chemotaxis protein</fullName>
    </submittedName>
</protein>
<dbReference type="Pfam" id="PF00015">
    <property type="entry name" value="MCPsignal"/>
    <property type="match status" value="1"/>
</dbReference>
<proteinExistence type="inferred from homology"/>
<gene>
    <name evidence="5" type="ORF">MW290_10815</name>
</gene>
<dbReference type="Gene3D" id="1.10.287.950">
    <property type="entry name" value="Methyl-accepting chemotaxis protein"/>
    <property type="match status" value="1"/>
</dbReference>
<accession>A0ABY4S3N8</accession>
<dbReference type="CDD" id="cd11386">
    <property type="entry name" value="MCP_signal"/>
    <property type="match status" value="1"/>
</dbReference>
<dbReference type="InterPro" id="IPR051310">
    <property type="entry name" value="MCP_chemotaxis"/>
</dbReference>
<dbReference type="InterPro" id="IPR004090">
    <property type="entry name" value="Chemotax_Me-accpt_rcpt"/>
</dbReference>
<dbReference type="PANTHER" id="PTHR43531:SF14">
    <property type="entry name" value="METHYL-ACCEPTING CHEMOTAXIS PROTEIN I-RELATED"/>
    <property type="match status" value="1"/>
</dbReference>
<organism evidence="5 6">
    <name type="scientific">Aquincola tertiaricarbonis</name>
    <dbReference type="NCBI Taxonomy" id="391953"/>
    <lineage>
        <taxon>Bacteria</taxon>
        <taxon>Pseudomonadati</taxon>
        <taxon>Pseudomonadota</taxon>
        <taxon>Betaproteobacteria</taxon>
        <taxon>Burkholderiales</taxon>
        <taxon>Sphaerotilaceae</taxon>
        <taxon>Aquincola</taxon>
    </lineage>
</organism>
<dbReference type="RefSeq" id="WP_250194664.1">
    <property type="nucleotide sequence ID" value="NZ_CP097635.1"/>
</dbReference>
<dbReference type="InterPro" id="IPR024478">
    <property type="entry name" value="HlyB_4HB_MCP"/>
</dbReference>
<dbReference type="PROSITE" id="PS00538">
    <property type="entry name" value="CHEMOTAXIS_TRANSDUC_1"/>
    <property type="match status" value="1"/>
</dbReference>